<keyword evidence="3" id="KW-1185">Reference proteome</keyword>
<proteinExistence type="predicted"/>
<evidence type="ECO:0000313" key="3">
    <source>
        <dbReference type="Proteomes" id="UP000636800"/>
    </source>
</evidence>
<feature type="compositionally biased region" description="Polar residues" evidence="1">
    <location>
        <begin position="100"/>
        <end position="109"/>
    </location>
</feature>
<dbReference type="Proteomes" id="UP000636800">
    <property type="component" value="Chromosome 6"/>
</dbReference>
<feature type="compositionally biased region" description="Polar residues" evidence="1">
    <location>
        <begin position="70"/>
        <end position="80"/>
    </location>
</feature>
<gene>
    <name evidence="2" type="ORF">HPP92_012725</name>
</gene>
<reference evidence="2 3" key="1">
    <citation type="journal article" date="2020" name="Nat. Food">
        <title>A phased Vanilla planifolia genome enables genetic improvement of flavour and production.</title>
        <authorList>
            <person name="Hasing T."/>
            <person name="Tang H."/>
            <person name="Brym M."/>
            <person name="Khazi F."/>
            <person name="Huang T."/>
            <person name="Chambers A.H."/>
        </authorList>
    </citation>
    <scope>NUCLEOTIDE SEQUENCE [LARGE SCALE GENOMIC DNA]</scope>
    <source>
        <tissue evidence="2">Leaf</tissue>
    </source>
</reference>
<name>A0A835UU60_VANPL</name>
<accession>A0A835UU60</accession>
<dbReference type="OrthoDB" id="1930572at2759"/>
<comment type="caution">
    <text evidence="2">The sequence shown here is derived from an EMBL/GenBank/DDBJ whole genome shotgun (WGS) entry which is preliminary data.</text>
</comment>
<sequence>MNSPRLPILLSGTLSKPAPLCLLGKQQTLRRCGSTELRHTGQVELERNHVSMQSRWKMWRHPGRKRDNWLSANSEMQTAHSGPYPTFLSTPERKTVEGSDLSTPGSSGTAVEEFDEGKRIWEERLKLGGPLRRLM</sequence>
<feature type="region of interest" description="Disordered" evidence="1">
    <location>
        <begin position="68"/>
        <end position="111"/>
    </location>
</feature>
<organism evidence="2 3">
    <name type="scientific">Vanilla planifolia</name>
    <name type="common">Vanilla</name>
    <dbReference type="NCBI Taxonomy" id="51239"/>
    <lineage>
        <taxon>Eukaryota</taxon>
        <taxon>Viridiplantae</taxon>
        <taxon>Streptophyta</taxon>
        <taxon>Embryophyta</taxon>
        <taxon>Tracheophyta</taxon>
        <taxon>Spermatophyta</taxon>
        <taxon>Magnoliopsida</taxon>
        <taxon>Liliopsida</taxon>
        <taxon>Asparagales</taxon>
        <taxon>Orchidaceae</taxon>
        <taxon>Vanilloideae</taxon>
        <taxon>Vanilleae</taxon>
        <taxon>Vanilla</taxon>
    </lineage>
</organism>
<evidence type="ECO:0000256" key="1">
    <source>
        <dbReference type="SAM" id="MobiDB-lite"/>
    </source>
</evidence>
<dbReference type="EMBL" id="JADCNL010000006">
    <property type="protein sequence ID" value="KAG0475884.1"/>
    <property type="molecule type" value="Genomic_DNA"/>
</dbReference>
<evidence type="ECO:0000313" key="2">
    <source>
        <dbReference type="EMBL" id="KAG0475884.1"/>
    </source>
</evidence>
<dbReference type="AlphaFoldDB" id="A0A835UU60"/>
<protein>
    <submittedName>
        <fullName evidence="2">Uncharacterized protein</fullName>
    </submittedName>
</protein>